<dbReference type="EMBL" id="UINC01028604">
    <property type="protein sequence ID" value="SVB09875.1"/>
    <property type="molecule type" value="Genomic_DNA"/>
</dbReference>
<accession>A0A382B7V5</accession>
<proteinExistence type="predicted"/>
<gene>
    <name evidence="1" type="ORF">METZ01_LOCUS162729</name>
</gene>
<evidence type="ECO:0008006" key="2">
    <source>
        <dbReference type="Google" id="ProtNLM"/>
    </source>
</evidence>
<evidence type="ECO:0000313" key="1">
    <source>
        <dbReference type="EMBL" id="SVB09875.1"/>
    </source>
</evidence>
<protein>
    <recommendedName>
        <fullName evidence="2">Ribbon-helix-helix protein CopG domain-containing protein</fullName>
    </recommendedName>
</protein>
<dbReference type="AlphaFoldDB" id="A0A382B7V5"/>
<name>A0A382B7V5_9ZZZZ</name>
<organism evidence="1">
    <name type="scientific">marine metagenome</name>
    <dbReference type="NCBI Taxonomy" id="408172"/>
    <lineage>
        <taxon>unclassified sequences</taxon>
        <taxon>metagenomes</taxon>
        <taxon>ecological metagenomes</taxon>
    </lineage>
</organism>
<reference evidence="1" key="1">
    <citation type="submission" date="2018-05" db="EMBL/GenBank/DDBJ databases">
        <authorList>
            <person name="Lanie J.A."/>
            <person name="Ng W.-L."/>
            <person name="Kazmierczak K.M."/>
            <person name="Andrzejewski T.M."/>
            <person name="Davidsen T.M."/>
            <person name="Wayne K.J."/>
            <person name="Tettelin H."/>
            <person name="Glass J.I."/>
            <person name="Rusch D."/>
            <person name="Podicherti R."/>
            <person name="Tsui H.-C.T."/>
            <person name="Winkler M.E."/>
        </authorList>
    </citation>
    <scope>NUCLEOTIDE SEQUENCE</scope>
</reference>
<sequence>MESQKKLTRQVWRNNRSKITFTLHPDIVKVIKSTAEEERLPMSIVADEALYAGLKALGRMD</sequence>